<comment type="caution">
    <text evidence="8">The sequence shown here is derived from an EMBL/GenBank/DDBJ whole genome shotgun (WGS) entry which is preliminary data.</text>
</comment>
<keyword evidence="3 6" id="KW-1133">Transmembrane helix</keyword>
<protein>
    <submittedName>
        <fullName evidence="8">DUF490 domain-containing protein</fullName>
    </submittedName>
</protein>
<feature type="region of interest" description="Disordered" evidence="5">
    <location>
        <begin position="1"/>
        <end position="23"/>
    </location>
</feature>
<feature type="domain" description="Translocation and assembly module TamB C-terminal" evidence="7">
    <location>
        <begin position="1061"/>
        <end position="1400"/>
    </location>
</feature>
<dbReference type="PANTHER" id="PTHR36985">
    <property type="entry name" value="TRANSLOCATION AND ASSEMBLY MODULE SUBUNIT TAMB"/>
    <property type="match status" value="1"/>
</dbReference>
<evidence type="ECO:0000256" key="6">
    <source>
        <dbReference type="SAM" id="Phobius"/>
    </source>
</evidence>
<feature type="compositionally biased region" description="Acidic residues" evidence="5">
    <location>
        <begin position="1"/>
        <end position="20"/>
    </location>
</feature>
<evidence type="ECO:0000259" key="7">
    <source>
        <dbReference type="Pfam" id="PF04357"/>
    </source>
</evidence>
<dbReference type="Proteomes" id="UP000284395">
    <property type="component" value="Unassembled WGS sequence"/>
</dbReference>
<evidence type="ECO:0000256" key="1">
    <source>
        <dbReference type="ARBA" id="ARBA00004167"/>
    </source>
</evidence>
<feature type="transmembrane region" description="Helical" evidence="6">
    <location>
        <begin position="37"/>
        <end position="56"/>
    </location>
</feature>
<keyword evidence="9" id="KW-1185">Reference proteome</keyword>
<proteinExistence type="predicted"/>
<dbReference type="Pfam" id="PF04357">
    <property type="entry name" value="TamB"/>
    <property type="match status" value="1"/>
</dbReference>
<evidence type="ECO:0000256" key="2">
    <source>
        <dbReference type="ARBA" id="ARBA00022692"/>
    </source>
</evidence>
<sequence>MSEGETPDMPDGEGAAEDEERVVATRRTNPLRTALRWSARFLVAIVGLLALFVLFLHTPPGRQFIVDQISGYAPASGLTVQVDEIDGSVLWSSTLKGVRFYDKNDELFLDIPEIELNWRPYKFPFTGLDVRHLILHDGTLYAAPELKPGDPEAPTLPSFDIRVDRLVVDNLHVAKELTGEERTVNLRAQTDIRDGLVYLKANGALGGGDRLNALIHAEPDGDIFKADVDIDAPAGGLIAELLGSEDGFNIDILGDGTWQRWDGAIVARQKDTNLLALRLYNRGGQYKLVGQIKPDRYLTGLPAQAMGDVISVAAIGTLKQSVVNGTFALRAAAVNVDADGAIDLNDNIFRSFTVDAALTDPSLIGQGMKLGDARISATLDGAFNNLSIAHQVQIGVVDLGGTGARNLAQQGTATYDGSNWVLPLDLQVDRVTTGVDAIDPRLIHGRVSGTVRLTGDQLSAEGLAIAFDNLRATLSVKGDIARSSYEVSGPVEARGFVLENVGTLDLGAKFRFRFNNGPWRLAANFNGRMPQITNDAVTTYVGTDIRFNGGVALGSSGPISVENFKLQSSKLQFNMNGELNDNTATLSGSGRHADYGPFTIEAEMADDGPHAVLVLEEPLPAAGLKDVRIGLAPIEQGYAIDTEGQSTLGPFEGVIELITPEEGPTRIEVDHFNIWKTSMTGGLRLEDGGVSGALNLSGGGLDGNISLAPRDGGQGIDVNLQARNAVFAGTTPLSIGRARVTADAWIGDSSTNISGSVRARGLGYGSIFIGSLAAQAKVRDGAGTFDAELTGRRGSRFELQLQGKVTPDQIVAAAKGAYGNKAIDMPRRAVLDKQEDGGWILRKTQLSFGDGFVITQGRFGGDKPMQVSVRLADLSLSLLDVAVSDVGLGGTISGLVEMTGRNGSPPTGNAKLMINNLTRSGLTLSSRPIDLALVMDLSPELLQTRAVINDGADTKGRLQGRIANLPAEGGLIERLQAGDLLAQLRYNGPAESLWRLAAIEVFDITGELKAAADIRGTLANPEVQGSLEGNNLHLTSALTGSDVRNMQARGTFRGSRLNLTRFSGTTPNDGTVTGSGFVDLSGMGDRGPKIDLRLSAKDADLLDREGMGATVTGPMRIVSDGVGGTIAGRLTINAANWALGGASAEGNLPDVKTREINIPSDIEPGSQISAPWRYMINAKADDNVEVRGMGLESEWRADIQLRGTTDDPRIGGSATVVPRQGFYSFASTRFELTRGQIDFDVNGPIDPRVDIVASADVADLDVTVKVTGNAMQPTISFESSPPLPEEEILARLLFGGSITDLSATDALQLGAALASLRGGGGMDPINSLRNAIGLDRLRIVPADPALDRETAVALGKNFGKRFYTEIITDGQGYNATELEFRVTSWLSLLGTVSSIGRESVSAEISKDY</sequence>
<keyword evidence="2 6" id="KW-0812">Transmembrane</keyword>
<dbReference type="RefSeq" id="WP_120324365.1">
    <property type="nucleotide sequence ID" value="NZ_RAPF01000003.1"/>
</dbReference>
<dbReference type="PANTHER" id="PTHR36985:SF1">
    <property type="entry name" value="TRANSLOCATION AND ASSEMBLY MODULE SUBUNIT TAMB"/>
    <property type="match status" value="1"/>
</dbReference>
<evidence type="ECO:0000256" key="5">
    <source>
        <dbReference type="SAM" id="MobiDB-lite"/>
    </source>
</evidence>
<dbReference type="OrthoDB" id="7784409at2"/>
<name>A0A420EMQ5_9SPHN</name>
<organism evidence="8 9">
    <name type="scientific">Altericroceibacterium spongiae</name>
    <dbReference type="NCBI Taxonomy" id="2320269"/>
    <lineage>
        <taxon>Bacteria</taxon>
        <taxon>Pseudomonadati</taxon>
        <taxon>Pseudomonadota</taxon>
        <taxon>Alphaproteobacteria</taxon>
        <taxon>Sphingomonadales</taxon>
        <taxon>Erythrobacteraceae</taxon>
        <taxon>Altericroceibacterium</taxon>
    </lineage>
</organism>
<dbReference type="GO" id="GO:0009306">
    <property type="term" value="P:protein secretion"/>
    <property type="evidence" value="ECO:0007669"/>
    <property type="project" value="InterPro"/>
</dbReference>
<dbReference type="InterPro" id="IPR007452">
    <property type="entry name" value="TamB_C"/>
</dbReference>
<dbReference type="EMBL" id="RAPF01000003">
    <property type="protein sequence ID" value="RKF21960.1"/>
    <property type="molecule type" value="Genomic_DNA"/>
</dbReference>
<evidence type="ECO:0000313" key="9">
    <source>
        <dbReference type="Proteomes" id="UP000284395"/>
    </source>
</evidence>
<accession>A0A420EMQ5</accession>
<evidence type="ECO:0000256" key="4">
    <source>
        <dbReference type="ARBA" id="ARBA00023136"/>
    </source>
</evidence>
<dbReference type="GO" id="GO:0005886">
    <property type="term" value="C:plasma membrane"/>
    <property type="evidence" value="ECO:0007669"/>
    <property type="project" value="InterPro"/>
</dbReference>
<comment type="subcellular location">
    <subcellularLocation>
        <location evidence="1">Membrane</location>
        <topology evidence="1">Single-pass membrane protein</topology>
    </subcellularLocation>
</comment>
<reference evidence="8 9" key="1">
    <citation type="submission" date="2018-09" db="EMBL/GenBank/DDBJ databases">
        <title>Altererythrobacter spongiae sp. nov., isolated from a marine sponge.</title>
        <authorList>
            <person name="Zhuang L."/>
            <person name="Luo L."/>
        </authorList>
    </citation>
    <scope>NUCLEOTIDE SEQUENCE [LARGE SCALE GENOMIC DNA]</scope>
    <source>
        <strain evidence="8 9">HN-Y73</strain>
    </source>
</reference>
<gene>
    <name evidence="8" type="ORF">D6851_08100</name>
</gene>
<evidence type="ECO:0000256" key="3">
    <source>
        <dbReference type="ARBA" id="ARBA00022989"/>
    </source>
</evidence>
<evidence type="ECO:0000313" key="8">
    <source>
        <dbReference type="EMBL" id="RKF21960.1"/>
    </source>
</evidence>
<keyword evidence="4 6" id="KW-0472">Membrane</keyword>